<dbReference type="NCBIfam" id="TIGR01065">
    <property type="entry name" value="hlyIII"/>
    <property type="match status" value="1"/>
</dbReference>
<evidence type="ECO:0000256" key="5">
    <source>
        <dbReference type="ARBA" id="ARBA00023136"/>
    </source>
</evidence>
<protein>
    <submittedName>
        <fullName evidence="7">Hemolysin III family protein</fullName>
    </submittedName>
</protein>
<feature type="transmembrane region" description="Helical" evidence="6">
    <location>
        <begin position="21"/>
        <end position="40"/>
    </location>
</feature>
<comment type="similarity">
    <text evidence="2">Belongs to the UPF0073 (Hly-III) family.</text>
</comment>
<keyword evidence="3 6" id="KW-0812">Transmembrane</keyword>
<evidence type="ECO:0000256" key="6">
    <source>
        <dbReference type="SAM" id="Phobius"/>
    </source>
</evidence>
<proteinExistence type="inferred from homology"/>
<evidence type="ECO:0000256" key="1">
    <source>
        <dbReference type="ARBA" id="ARBA00004127"/>
    </source>
</evidence>
<organism evidence="7 8">
    <name type="scientific">Gracilibacillus xinjiangensis</name>
    <dbReference type="NCBI Taxonomy" id="1193282"/>
    <lineage>
        <taxon>Bacteria</taxon>
        <taxon>Bacillati</taxon>
        <taxon>Bacillota</taxon>
        <taxon>Bacilli</taxon>
        <taxon>Bacillales</taxon>
        <taxon>Bacillaceae</taxon>
        <taxon>Gracilibacillus</taxon>
    </lineage>
</organism>
<comment type="subcellular location">
    <subcellularLocation>
        <location evidence="1">Endomembrane system</location>
        <topology evidence="1">Multi-pass membrane protein</topology>
    </subcellularLocation>
</comment>
<dbReference type="PANTHER" id="PTHR20855">
    <property type="entry name" value="ADIPOR/PROGESTIN RECEPTOR-RELATED"/>
    <property type="match status" value="1"/>
</dbReference>
<feature type="transmembrane region" description="Helical" evidence="6">
    <location>
        <begin position="132"/>
        <end position="151"/>
    </location>
</feature>
<comment type="caution">
    <text evidence="7">The sequence shown here is derived from an EMBL/GenBank/DDBJ whole genome shotgun (WGS) entry which is preliminary data.</text>
</comment>
<evidence type="ECO:0000256" key="4">
    <source>
        <dbReference type="ARBA" id="ARBA00022989"/>
    </source>
</evidence>
<evidence type="ECO:0000313" key="7">
    <source>
        <dbReference type="EMBL" id="MFC4403055.1"/>
    </source>
</evidence>
<dbReference type="InterPro" id="IPR005744">
    <property type="entry name" value="Hy-lIII"/>
</dbReference>
<feature type="transmembrane region" description="Helical" evidence="6">
    <location>
        <begin position="163"/>
        <end position="182"/>
    </location>
</feature>
<dbReference type="Pfam" id="PF03006">
    <property type="entry name" value="HlyIII"/>
    <property type="match status" value="1"/>
</dbReference>
<keyword evidence="4 6" id="KW-1133">Transmembrane helix</keyword>
<feature type="transmembrane region" description="Helical" evidence="6">
    <location>
        <begin position="46"/>
        <end position="66"/>
    </location>
</feature>
<dbReference type="RefSeq" id="WP_390251234.1">
    <property type="nucleotide sequence ID" value="NZ_JBHSDT010000004.1"/>
</dbReference>
<feature type="transmembrane region" description="Helical" evidence="6">
    <location>
        <begin position="108"/>
        <end position="127"/>
    </location>
</feature>
<feature type="transmembrane region" description="Helical" evidence="6">
    <location>
        <begin position="194"/>
        <end position="212"/>
    </location>
</feature>
<keyword evidence="5 6" id="KW-0472">Membrane</keyword>
<reference evidence="8" key="1">
    <citation type="journal article" date="2019" name="Int. J. Syst. Evol. Microbiol.">
        <title>The Global Catalogue of Microorganisms (GCM) 10K type strain sequencing project: providing services to taxonomists for standard genome sequencing and annotation.</title>
        <authorList>
            <consortium name="The Broad Institute Genomics Platform"/>
            <consortium name="The Broad Institute Genome Sequencing Center for Infectious Disease"/>
            <person name="Wu L."/>
            <person name="Ma J."/>
        </authorList>
    </citation>
    <scope>NUCLEOTIDE SEQUENCE [LARGE SCALE GENOMIC DNA]</scope>
    <source>
        <strain evidence="8">CCUG 37865</strain>
    </source>
</reference>
<gene>
    <name evidence="7" type="ORF">ACFOY7_08200</name>
</gene>
<dbReference type="Proteomes" id="UP001595882">
    <property type="component" value="Unassembled WGS sequence"/>
</dbReference>
<dbReference type="InterPro" id="IPR004254">
    <property type="entry name" value="AdipoR/HlyIII-related"/>
</dbReference>
<dbReference type="PANTHER" id="PTHR20855:SF129">
    <property type="entry name" value="HEMOLYSIN-3 HOMOLOG"/>
    <property type="match status" value="1"/>
</dbReference>
<evidence type="ECO:0000256" key="2">
    <source>
        <dbReference type="ARBA" id="ARBA00008488"/>
    </source>
</evidence>
<dbReference type="EMBL" id="JBHSDT010000004">
    <property type="protein sequence ID" value="MFC4403055.1"/>
    <property type="molecule type" value="Genomic_DNA"/>
</dbReference>
<name>A0ABV8WT70_9BACI</name>
<accession>A0ABV8WT70</accession>
<keyword evidence="8" id="KW-1185">Reference proteome</keyword>
<evidence type="ECO:0000256" key="3">
    <source>
        <dbReference type="ARBA" id="ARBA00022692"/>
    </source>
</evidence>
<evidence type="ECO:0000313" key="8">
    <source>
        <dbReference type="Proteomes" id="UP001595882"/>
    </source>
</evidence>
<sequence length="214" mass="24052">MGSTHEFSKDEELANSITHGIGVVLSLAGLVVLIVYASLYGSIWHIVSFTLFGITMVVLYTSSTLLHSLPKGRAKNVFEILDHSSIYFFIAGTYTPFLFLAIKGWLGWTLFGVIWGLAIGGSIFKAFFVKKFLFFSTILYVLMGWLIVLAWQPLVAHMHSNGIVLLVLGGLFYTVGAVFYVWRGFKYHHALWHLFVLAGSIAHFFCVLFYLLPR</sequence>